<dbReference type="PANTHER" id="PTHR46797:SF1">
    <property type="entry name" value="METHYLPHOSPHONATE SYNTHASE"/>
    <property type="match status" value="1"/>
</dbReference>
<evidence type="ECO:0000259" key="2">
    <source>
        <dbReference type="PROSITE" id="PS50943"/>
    </source>
</evidence>
<dbReference type="Pfam" id="PF01381">
    <property type="entry name" value="HTH_3"/>
    <property type="match status" value="1"/>
</dbReference>
<reference evidence="3 4" key="1">
    <citation type="submission" date="2018-03" db="EMBL/GenBank/DDBJ databases">
        <title>Genomic Encyclopedia of Type Strains, Phase III (KMG-III): the genomes of soil and plant-associated and newly described type strains.</title>
        <authorList>
            <person name="Whitman W."/>
        </authorList>
    </citation>
    <scope>NUCLEOTIDE SEQUENCE [LARGE SCALE GENOMIC DNA]</scope>
    <source>
        <strain evidence="3 4">CGMCC 4.7104</strain>
    </source>
</reference>
<gene>
    <name evidence="3" type="ORF">B0I32_13925</name>
</gene>
<evidence type="ECO:0000256" key="1">
    <source>
        <dbReference type="ARBA" id="ARBA00023125"/>
    </source>
</evidence>
<name>A0A2T0LY02_9ACTN</name>
<dbReference type="GO" id="GO:0005829">
    <property type="term" value="C:cytosol"/>
    <property type="evidence" value="ECO:0007669"/>
    <property type="project" value="TreeGrafter"/>
</dbReference>
<dbReference type="GO" id="GO:0003677">
    <property type="term" value="F:DNA binding"/>
    <property type="evidence" value="ECO:0007669"/>
    <property type="project" value="UniProtKB-KW"/>
</dbReference>
<accession>A0A2T0LY02</accession>
<dbReference type="Gene3D" id="1.25.40.10">
    <property type="entry name" value="Tetratricopeptide repeat domain"/>
    <property type="match status" value="1"/>
</dbReference>
<keyword evidence="1" id="KW-0238">DNA-binding</keyword>
<dbReference type="InterPro" id="IPR050807">
    <property type="entry name" value="TransReg_Diox_bact_type"/>
</dbReference>
<dbReference type="GO" id="GO:0003700">
    <property type="term" value="F:DNA-binding transcription factor activity"/>
    <property type="evidence" value="ECO:0007669"/>
    <property type="project" value="TreeGrafter"/>
</dbReference>
<protein>
    <submittedName>
        <fullName evidence="3">Helix-turn-helix protein</fullName>
    </submittedName>
</protein>
<dbReference type="Proteomes" id="UP000238312">
    <property type="component" value="Unassembled WGS sequence"/>
</dbReference>
<comment type="caution">
    <text evidence="3">The sequence shown here is derived from an EMBL/GenBank/DDBJ whole genome shotgun (WGS) entry which is preliminary data.</text>
</comment>
<dbReference type="PANTHER" id="PTHR46797">
    <property type="entry name" value="HTH-TYPE TRANSCRIPTIONAL REGULATOR"/>
    <property type="match status" value="1"/>
</dbReference>
<evidence type="ECO:0000313" key="3">
    <source>
        <dbReference type="EMBL" id="PRX48932.1"/>
    </source>
</evidence>
<organism evidence="3 4">
    <name type="scientific">Nonomuraea fuscirosea</name>
    <dbReference type="NCBI Taxonomy" id="1291556"/>
    <lineage>
        <taxon>Bacteria</taxon>
        <taxon>Bacillati</taxon>
        <taxon>Actinomycetota</taxon>
        <taxon>Actinomycetes</taxon>
        <taxon>Streptosporangiales</taxon>
        <taxon>Streptosporangiaceae</taxon>
        <taxon>Nonomuraea</taxon>
    </lineage>
</organism>
<dbReference type="InterPro" id="IPR011990">
    <property type="entry name" value="TPR-like_helical_dom_sf"/>
</dbReference>
<dbReference type="PROSITE" id="PS50943">
    <property type="entry name" value="HTH_CROC1"/>
    <property type="match status" value="1"/>
</dbReference>
<dbReference type="CDD" id="cd00093">
    <property type="entry name" value="HTH_XRE"/>
    <property type="match status" value="1"/>
</dbReference>
<dbReference type="SUPFAM" id="SSF48452">
    <property type="entry name" value="TPR-like"/>
    <property type="match status" value="1"/>
</dbReference>
<dbReference type="InterPro" id="IPR010982">
    <property type="entry name" value="Lambda_DNA-bd_dom_sf"/>
</dbReference>
<dbReference type="EMBL" id="PVNG01000039">
    <property type="protein sequence ID" value="PRX48932.1"/>
    <property type="molecule type" value="Genomic_DNA"/>
</dbReference>
<dbReference type="InterPro" id="IPR001387">
    <property type="entry name" value="Cro/C1-type_HTH"/>
</dbReference>
<evidence type="ECO:0000313" key="4">
    <source>
        <dbReference type="Proteomes" id="UP000238312"/>
    </source>
</evidence>
<dbReference type="SUPFAM" id="SSF47413">
    <property type="entry name" value="lambda repressor-like DNA-binding domains"/>
    <property type="match status" value="1"/>
</dbReference>
<dbReference type="Gene3D" id="1.10.260.40">
    <property type="entry name" value="lambda repressor-like DNA-binding domains"/>
    <property type="match status" value="1"/>
</dbReference>
<dbReference type="RefSeq" id="WP_219912486.1">
    <property type="nucleotide sequence ID" value="NZ_PVNG01000039.1"/>
</dbReference>
<feature type="domain" description="HTH cro/C1-type" evidence="2">
    <location>
        <begin position="12"/>
        <end position="66"/>
    </location>
</feature>
<dbReference type="SMART" id="SM00530">
    <property type="entry name" value="HTH_XRE"/>
    <property type="match status" value="1"/>
</dbReference>
<proteinExistence type="predicted"/>
<sequence length="400" mass="44715">MNAPMPHIGEHIRFWREKRQRTQAAVAGLCGITEEYLSQIERGLKVPSLQVLYALARELSVPTAALLGDNQSDLVSENAYVADGVVTALIGYGRETAVRPVTPSELRERVESAWRIWQTSPKRFTEAAAILPELICDTENAIRAHRLSSDSEVRRDIFRTAADLYFMLRSYCRRAGRIDLSLMVADRALRSAEEADDPIRSAAAKWNLGHVLLAEGEHEGAKETAVQGIEALQQLPEGKDAQAMAGALELVAVVADARRKNWWHARERLSGNASLRAERAGEGNIMWTVFGPTNVDLHTVSIEMEAGEAAEALRVADQIDTSNLPSIERRFTFLLEVARCYDLRREDPAVLVHLLDLEAISPEDLARNPLAREMVCRLRRRVRPTYRRQVEALAQRLGIA</sequence>
<dbReference type="AlphaFoldDB" id="A0A2T0LY02"/>
<keyword evidence="4" id="KW-1185">Reference proteome</keyword>